<dbReference type="KEGG" id="harc:HARCEL1_11915"/>
<feature type="transmembrane region" description="Helical" evidence="1">
    <location>
        <begin position="56"/>
        <end position="75"/>
    </location>
</feature>
<feature type="transmembrane region" description="Helical" evidence="1">
    <location>
        <begin position="21"/>
        <end position="44"/>
    </location>
</feature>
<evidence type="ECO:0000313" key="2">
    <source>
        <dbReference type="EMBL" id="AWB28362.1"/>
    </source>
</evidence>
<evidence type="ECO:0000313" key="3">
    <source>
        <dbReference type="Proteomes" id="UP000244727"/>
    </source>
</evidence>
<reference evidence="2 3" key="1">
    <citation type="submission" date="2018-04" db="EMBL/GenBank/DDBJ databases">
        <title>Halococcoides cellulosivorans gen. nov., sp. nov., an extremely halophilic cellulose-utilizing haloarchaeon from hypersaline lakes.</title>
        <authorList>
            <person name="Sorokin D.Y."/>
            <person name="Toshchakov S.V."/>
            <person name="Samarov N.I."/>
            <person name="Korzhenkov A."/>
            <person name="Kublanov I.V."/>
        </authorList>
    </citation>
    <scope>NUCLEOTIDE SEQUENCE [LARGE SCALE GENOMIC DNA]</scope>
    <source>
        <strain evidence="2 3">HArcel1</strain>
    </source>
</reference>
<keyword evidence="1" id="KW-1133">Transmembrane helix</keyword>
<proteinExistence type="predicted"/>
<feature type="transmembrane region" description="Helical" evidence="1">
    <location>
        <begin position="96"/>
        <end position="118"/>
    </location>
</feature>
<gene>
    <name evidence="2" type="ORF">HARCEL1_11915</name>
</gene>
<feature type="transmembrane region" description="Helical" evidence="1">
    <location>
        <begin position="124"/>
        <end position="142"/>
    </location>
</feature>
<dbReference type="AlphaFoldDB" id="A0A2R4X3I7"/>
<accession>A0A2R4X3I7</accession>
<dbReference type="RefSeq" id="WP_108383810.1">
    <property type="nucleotide sequence ID" value="NZ_CP028858.1"/>
</dbReference>
<keyword evidence="1" id="KW-0472">Membrane</keyword>
<keyword evidence="3" id="KW-1185">Reference proteome</keyword>
<protein>
    <submittedName>
        <fullName evidence="2">Uncharacterized protein</fullName>
    </submittedName>
</protein>
<dbReference type="Proteomes" id="UP000244727">
    <property type="component" value="Chromosome"/>
</dbReference>
<organism evidence="2 3">
    <name type="scientific">Halococcoides cellulosivorans</name>
    <dbReference type="NCBI Taxonomy" id="1679096"/>
    <lineage>
        <taxon>Archaea</taxon>
        <taxon>Methanobacteriati</taxon>
        <taxon>Methanobacteriota</taxon>
        <taxon>Stenosarchaea group</taxon>
        <taxon>Halobacteria</taxon>
        <taxon>Halobacteriales</taxon>
        <taxon>Haloarculaceae</taxon>
        <taxon>Halococcoides</taxon>
    </lineage>
</organism>
<evidence type="ECO:0000256" key="1">
    <source>
        <dbReference type="SAM" id="Phobius"/>
    </source>
</evidence>
<dbReference type="GeneID" id="36513224"/>
<name>A0A2R4X3I7_9EURY</name>
<keyword evidence="1" id="KW-0812">Transmembrane</keyword>
<sequence length="171" mass="18782">MALIEIHHRLEASGYKPWQMYFLGISILAAGSLFFDIGVVHSLLQDIESHLSPWDWLVILGIQGILIGFVADLFYEQGNGYVKIASDLFGSKDRTLLFRVGIMTVVSGIITIVVPTVLRAVTELLVIQTTGAVILLGIVLIHMEIRDWNARTEWPAIVAGGVLAIAPSLFL</sequence>
<dbReference type="EMBL" id="CP028858">
    <property type="protein sequence ID" value="AWB28362.1"/>
    <property type="molecule type" value="Genomic_DNA"/>
</dbReference>